<gene>
    <name evidence="2" type="ORF">KUDE01_022659</name>
</gene>
<accession>A0AAD9BLU1</accession>
<reference evidence="2" key="1">
    <citation type="submission" date="2023-04" db="EMBL/GenBank/DDBJ databases">
        <title>Chromosome-level genome of Chaenocephalus aceratus.</title>
        <authorList>
            <person name="Park H."/>
        </authorList>
    </citation>
    <scope>NUCLEOTIDE SEQUENCE</scope>
    <source>
        <strain evidence="2">DE</strain>
        <tissue evidence="2">Muscle</tissue>
    </source>
</reference>
<dbReference type="AlphaFoldDB" id="A0AAD9BLU1"/>
<evidence type="ECO:0000313" key="2">
    <source>
        <dbReference type="EMBL" id="KAK1884339.1"/>
    </source>
</evidence>
<dbReference type="Proteomes" id="UP001228049">
    <property type="component" value="Unassembled WGS sequence"/>
</dbReference>
<evidence type="ECO:0000313" key="3">
    <source>
        <dbReference type="Proteomes" id="UP001228049"/>
    </source>
</evidence>
<feature type="region of interest" description="Disordered" evidence="1">
    <location>
        <begin position="1"/>
        <end position="25"/>
    </location>
</feature>
<dbReference type="EMBL" id="JASDAP010000022">
    <property type="protein sequence ID" value="KAK1884339.1"/>
    <property type="molecule type" value="Genomic_DNA"/>
</dbReference>
<sequence length="100" mass="11293">MAMKTRAAQRRRRTRRKKPTWSLTALTSTVKDDGSQKLVITKTVETITTGEDGSKRVTKSVTVTETVKEEVEEVKEEVLVSTKKTEKHSSLSVKQVTEEE</sequence>
<organism evidence="2 3">
    <name type="scientific">Dissostichus eleginoides</name>
    <name type="common">Patagonian toothfish</name>
    <name type="synonym">Dissostichus amissus</name>
    <dbReference type="NCBI Taxonomy" id="100907"/>
    <lineage>
        <taxon>Eukaryota</taxon>
        <taxon>Metazoa</taxon>
        <taxon>Chordata</taxon>
        <taxon>Craniata</taxon>
        <taxon>Vertebrata</taxon>
        <taxon>Euteleostomi</taxon>
        <taxon>Actinopterygii</taxon>
        <taxon>Neopterygii</taxon>
        <taxon>Teleostei</taxon>
        <taxon>Neoteleostei</taxon>
        <taxon>Acanthomorphata</taxon>
        <taxon>Eupercaria</taxon>
        <taxon>Perciformes</taxon>
        <taxon>Notothenioidei</taxon>
        <taxon>Nototheniidae</taxon>
        <taxon>Dissostichus</taxon>
    </lineage>
</organism>
<name>A0AAD9BLU1_DISEL</name>
<proteinExistence type="predicted"/>
<comment type="caution">
    <text evidence="2">The sequence shown here is derived from an EMBL/GenBank/DDBJ whole genome shotgun (WGS) entry which is preliminary data.</text>
</comment>
<keyword evidence="3" id="KW-1185">Reference proteome</keyword>
<feature type="compositionally biased region" description="Basic residues" evidence="1">
    <location>
        <begin position="7"/>
        <end position="19"/>
    </location>
</feature>
<protein>
    <submittedName>
        <fullName evidence="2">Neurofilament medium polypeptide</fullName>
    </submittedName>
</protein>
<evidence type="ECO:0000256" key="1">
    <source>
        <dbReference type="SAM" id="MobiDB-lite"/>
    </source>
</evidence>